<sequence length="282" mass="30111">MKTPKDIVVYIDTADVSVCRVYIDYAVSLASAWDAHVVVAFVPEDLIATPSHGFARGQAINSMITSFEGRRHDAEEQLRGLLSDVASATGVNCELRICSGETGEALMLHARHAALAIVGTGRDPDRAETALTVSEDIIFASGRPSILLPTFWQSDGAVPETIVVGWNASREAARAIADSMAFLATARAVHVVVVPEPKVARLLGEDPGSDISLHLARHGIRVTLDRLEGSNAGDLILSRAEEVGADLVVMGAYGQSRITEFVFGSATRTILANPKIPIFLSR</sequence>
<feature type="domain" description="UspA" evidence="2">
    <location>
        <begin position="161"/>
        <end position="280"/>
    </location>
</feature>
<reference evidence="3 4" key="1">
    <citation type="submission" date="2017-07" db="EMBL/GenBank/DDBJ databases">
        <title>Phylogenetic study on the rhizospheric bacterium Ochrobactrum sp. A44.</title>
        <authorList>
            <person name="Krzyzanowska D.M."/>
            <person name="Ossowicki A."/>
            <person name="Rajewska M."/>
            <person name="Maciag T."/>
            <person name="Kaczynski Z."/>
            <person name="Czerwicka M."/>
            <person name="Jafra S."/>
        </authorList>
    </citation>
    <scope>NUCLEOTIDE SEQUENCE [LARGE SCALE GENOMIC DNA]</scope>
    <source>
        <strain evidence="3 4">CCUG 30717</strain>
    </source>
</reference>
<dbReference type="Gene3D" id="3.40.50.12370">
    <property type="match status" value="1"/>
</dbReference>
<dbReference type="PANTHER" id="PTHR46268">
    <property type="entry name" value="STRESS RESPONSE PROTEIN NHAX"/>
    <property type="match status" value="1"/>
</dbReference>
<dbReference type="CDD" id="cd00293">
    <property type="entry name" value="USP-like"/>
    <property type="match status" value="1"/>
</dbReference>
<dbReference type="AlphaFoldDB" id="A0A256GNA9"/>
<evidence type="ECO:0000256" key="1">
    <source>
        <dbReference type="ARBA" id="ARBA00008791"/>
    </source>
</evidence>
<dbReference type="InterPro" id="IPR006016">
    <property type="entry name" value="UspA"/>
</dbReference>
<name>A0A256GNA9_9HYPH</name>
<dbReference type="RefSeq" id="WP_009450489.1">
    <property type="nucleotide sequence ID" value="NZ_JBHEEM010000016.1"/>
</dbReference>
<dbReference type="PANTHER" id="PTHR46268:SF15">
    <property type="entry name" value="UNIVERSAL STRESS PROTEIN HP_0031"/>
    <property type="match status" value="1"/>
</dbReference>
<keyword evidence="4" id="KW-1185">Reference proteome</keyword>
<accession>A0A256GNA9</accession>
<dbReference type="Pfam" id="PF00582">
    <property type="entry name" value="Usp"/>
    <property type="match status" value="1"/>
</dbReference>
<comment type="similarity">
    <text evidence="1">Belongs to the universal stress protein A family.</text>
</comment>
<evidence type="ECO:0000259" key="2">
    <source>
        <dbReference type="Pfam" id="PF00582"/>
    </source>
</evidence>
<proteinExistence type="inferred from homology"/>
<comment type="caution">
    <text evidence="3">The sequence shown here is derived from an EMBL/GenBank/DDBJ whole genome shotgun (WGS) entry which is preliminary data.</text>
</comment>
<dbReference type="EMBL" id="NNRM01000015">
    <property type="protein sequence ID" value="OYR28478.1"/>
    <property type="molecule type" value="Genomic_DNA"/>
</dbReference>
<evidence type="ECO:0000313" key="4">
    <source>
        <dbReference type="Proteomes" id="UP000216188"/>
    </source>
</evidence>
<protein>
    <submittedName>
        <fullName evidence="3">Universal stress family protein</fullName>
    </submittedName>
</protein>
<dbReference type="SUPFAM" id="SSF52402">
    <property type="entry name" value="Adenine nucleotide alpha hydrolases-like"/>
    <property type="match status" value="2"/>
</dbReference>
<dbReference type="Proteomes" id="UP000216188">
    <property type="component" value="Unassembled WGS sequence"/>
</dbReference>
<dbReference type="InterPro" id="IPR006015">
    <property type="entry name" value="Universal_stress_UspA"/>
</dbReference>
<organism evidence="3 4">
    <name type="scientific">Brucella pseudogrignonensis</name>
    <dbReference type="NCBI Taxonomy" id="419475"/>
    <lineage>
        <taxon>Bacteria</taxon>
        <taxon>Pseudomonadati</taxon>
        <taxon>Pseudomonadota</taxon>
        <taxon>Alphaproteobacteria</taxon>
        <taxon>Hyphomicrobiales</taxon>
        <taxon>Brucellaceae</taxon>
        <taxon>Brucella/Ochrobactrum group</taxon>
        <taxon>Brucella</taxon>
    </lineage>
</organism>
<evidence type="ECO:0000313" key="3">
    <source>
        <dbReference type="EMBL" id="OYR28478.1"/>
    </source>
</evidence>
<gene>
    <name evidence="3" type="ORF">CEV34_1160</name>
</gene>
<dbReference type="PRINTS" id="PR01438">
    <property type="entry name" value="UNVRSLSTRESS"/>
</dbReference>